<dbReference type="Proteomes" id="UP000515465">
    <property type="component" value="Chromosome"/>
</dbReference>
<dbReference type="InterPro" id="IPR009937">
    <property type="entry name" value="Phage_holin_3_6"/>
</dbReference>
<keyword evidence="1" id="KW-0472">Membrane</keyword>
<keyword evidence="1" id="KW-0812">Transmembrane</keyword>
<protein>
    <submittedName>
        <fullName evidence="2">Phage holin family protein</fullName>
    </submittedName>
</protein>
<name>A0A7G6T1I9_9HYPH</name>
<dbReference type="AlphaFoldDB" id="A0A7G6T1I9"/>
<gene>
    <name evidence="2" type="ORF">HB778_32045</name>
</gene>
<accession>A0A7G6T1I9</accession>
<evidence type="ECO:0000256" key="1">
    <source>
        <dbReference type="SAM" id="Phobius"/>
    </source>
</evidence>
<dbReference type="RefSeq" id="WP_183459697.1">
    <property type="nucleotide sequence ID" value="NZ_CP050296.1"/>
</dbReference>
<dbReference type="EMBL" id="CP050296">
    <property type="protein sequence ID" value="QND60621.1"/>
    <property type="molecule type" value="Genomic_DNA"/>
</dbReference>
<organism evidence="2 3">
    <name type="scientific">Mesorhizobium huakuii</name>
    <dbReference type="NCBI Taxonomy" id="28104"/>
    <lineage>
        <taxon>Bacteria</taxon>
        <taxon>Pseudomonadati</taxon>
        <taxon>Pseudomonadota</taxon>
        <taxon>Alphaproteobacteria</taxon>
        <taxon>Hyphomicrobiales</taxon>
        <taxon>Phyllobacteriaceae</taxon>
        <taxon>Mesorhizobium</taxon>
    </lineage>
</organism>
<evidence type="ECO:0000313" key="3">
    <source>
        <dbReference type="Proteomes" id="UP000515465"/>
    </source>
</evidence>
<keyword evidence="1" id="KW-1133">Transmembrane helix</keyword>
<evidence type="ECO:0000313" key="2">
    <source>
        <dbReference type="EMBL" id="QND60621.1"/>
    </source>
</evidence>
<reference evidence="3" key="1">
    <citation type="journal article" date="2020" name="Mol. Plant Microbe">
        <title>Rhizobial microsymbionts of the narrowly endemic Oxytropis species growing in Kamchatka are characterized by significant genetic diversity and possess a set of genes that are associated with T3SS and T6SS secretion systems and can affect the development of symbiosis.</title>
        <authorList>
            <person name="Safronova V."/>
            <person name="Guro P."/>
            <person name="Sazanova A."/>
            <person name="Kuznetsova I."/>
            <person name="Belimov A."/>
            <person name="Yakubov V."/>
            <person name="Chirak E."/>
            <person name="Afonin A."/>
            <person name="Gogolev Y."/>
            <person name="Andronov E."/>
            <person name="Tikhonovich I."/>
        </authorList>
    </citation>
    <scope>NUCLEOTIDE SEQUENCE [LARGE SCALE GENOMIC DNA]</scope>
    <source>
        <strain evidence="3">583</strain>
    </source>
</reference>
<sequence>MDDGIDRQPFGGIFNEALEKIASLMRLDLRLLEAEMRSKASAVVSSGACGVAAGIFFVLGAFAFVEFLILAMIYFGIGAMFSCLIAGVVLIAGGLLSLYLAKRAMVGWTVTPIETVNQVRSDLAALKQGIRYGTTQR</sequence>
<feature type="transmembrane region" description="Helical" evidence="1">
    <location>
        <begin position="71"/>
        <end position="100"/>
    </location>
</feature>
<proteinExistence type="predicted"/>
<dbReference type="Pfam" id="PF07332">
    <property type="entry name" value="Phage_holin_3_6"/>
    <property type="match status" value="1"/>
</dbReference>
<feature type="transmembrane region" description="Helical" evidence="1">
    <location>
        <begin position="40"/>
        <end position="65"/>
    </location>
</feature>